<comment type="caution">
    <text evidence="2">The sequence shown here is derived from an EMBL/GenBank/DDBJ whole genome shotgun (WGS) entry which is preliminary data.</text>
</comment>
<feature type="compositionally biased region" description="Basic and acidic residues" evidence="1">
    <location>
        <begin position="1"/>
        <end position="13"/>
    </location>
</feature>
<evidence type="ECO:0000256" key="1">
    <source>
        <dbReference type="SAM" id="MobiDB-lite"/>
    </source>
</evidence>
<evidence type="ECO:0000313" key="3">
    <source>
        <dbReference type="Proteomes" id="UP000735302"/>
    </source>
</evidence>
<reference evidence="2 3" key="1">
    <citation type="journal article" date="2021" name="Elife">
        <title>Chloroplast acquisition without the gene transfer in kleptoplastic sea slugs, Plakobranchus ocellatus.</title>
        <authorList>
            <person name="Maeda T."/>
            <person name="Takahashi S."/>
            <person name="Yoshida T."/>
            <person name="Shimamura S."/>
            <person name="Takaki Y."/>
            <person name="Nagai Y."/>
            <person name="Toyoda A."/>
            <person name="Suzuki Y."/>
            <person name="Arimoto A."/>
            <person name="Ishii H."/>
            <person name="Satoh N."/>
            <person name="Nishiyama T."/>
            <person name="Hasebe M."/>
            <person name="Maruyama T."/>
            <person name="Minagawa J."/>
            <person name="Obokata J."/>
            <person name="Shigenobu S."/>
        </authorList>
    </citation>
    <scope>NUCLEOTIDE SEQUENCE [LARGE SCALE GENOMIC DNA]</scope>
</reference>
<gene>
    <name evidence="2" type="ORF">PoB_000591900</name>
</gene>
<dbReference type="EMBL" id="BLXT01000663">
    <property type="protein sequence ID" value="GFN79413.1"/>
    <property type="molecule type" value="Genomic_DNA"/>
</dbReference>
<sequence>MLRSERLNFDRKNSVTSCSDPSGSNVQWSGGPQVRMDLRRRDTPHLSKNMSYYRDGHFFLALLSSRLLYVDATNIWTDILTCVQSLANNTTVVTEQNDPHVPFDQTNDTKILDLNSTSNLTEAYHYQAQDFSMIRLFSIICGNKDEFVQCLDVSLQRSEDSLTRLIGSQFDAGLVVKAYDGLCANISAIEDSGADVMKCLTKAKMTECQNEMADYFFYMGVIKKFAPPAEQLSRTTLETLLCSLTSQRRGCEVRSLRQCSEGLASVMEEFYRQTRPASCAQMEKRAPQ</sequence>
<proteinExistence type="predicted"/>
<keyword evidence="3" id="KW-1185">Reference proteome</keyword>
<accession>A0AAV3YAT9</accession>
<dbReference type="Proteomes" id="UP000735302">
    <property type="component" value="Unassembled WGS sequence"/>
</dbReference>
<feature type="region of interest" description="Disordered" evidence="1">
    <location>
        <begin position="1"/>
        <end position="31"/>
    </location>
</feature>
<name>A0AAV3YAT9_9GAST</name>
<protein>
    <submittedName>
        <fullName evidence="2">Uncharacterized protein</fullName>
    </submittedName>
</protein>
<dbReference type="AlphaFoldDB" id="A0AAV3YAT9"/>
<organism evidence="2 3">
    <name type="scientific">Plakobranchus ocellatus</name>
    <dbReference type="NCBI Taxonomy" id="259542"/>
    <lineage>
        <taxon>Eukaryota</taxon>
        <taxon>Metazoa</taxon>
        <taxon>Spiralia</taxon>
        <taxon>Lophotrochozoa</taxon>
        <taxon>Mollusca</taxon>
        <taxon>Gastropoda</taxon>
        <taxon>Heterobranchia</taxon>
        <taxon>Euthyneura</taxon>
        <taxon>Panpulmonata</taxon>
        <taxon>Sacoglossa</taxon>
        <taxon>Placobranchoidea</taxon>
        <taxon>Plakobranchidae</taxon>
        <taxon>Plakobranchus</taxon>
    </lineage>
</organism>
<feature type="compositionally biased region" description="Polar residues" evidence="1">
    <location>
        <begin position="14"/>
        <end position="30"/>
    </location>
</feature>
<evidence type="ECO:0000313" key="2">
    <source>
        <dbReference type="EMBL" id="GFN79413.1"/>
    </source>
</evidence>